<sequence length="15" mass="1826">MFILFINVATFLFCF</sequence>
<evidence type="ECO:0000313" key="1">
    <source>
        <dbReference type="EMBL" id="JAD47124.1"/>
    </source>
</evidence>
<proteinExistence type="predicted"/>
<reference evidence="1" key="1">
    <citation type="submission" date="2014-09" db="EMBL/GenBank/DDBJ databases">
        <authorList>
            <person name="Magalhaes I.L.F."/>
            <person name="Oliveira U."/>
            <person name="Santos F.R."/>
            <person name="Vidigal T.H.D.A."/>
            <person name="Brescovit A.D."/>
            <person name="Santos A.J."/>
        </authorList>
    </citation>
    <scope>NUCLEOTIDE SEQUENCE</scope>
    <source>
        <tissue evidence="1">Shoot tissue taken approximately 20 cm above the soil surface</tissue>
    </source>
</reference>
<reference evidence="1" key="2">
    <citation type="journal article" date="2015" name="Data Brief">
        <title>Shoot transcriptome of the giant reed, Arundo donax.</title>
        <authorList>
            <person name="Barrero R.A."/>
            <person name="Guerrero F.D."/>
            <person name="Moolhuijzen P."/>
            <person name="Goolsby J.A."/>
            <person name="Tidwell J."/>
            <person name="Bellgard S.E."/>
            <person name="Bellgard M.I."/>
        </authorList>
    </citation>
    <scope>NUCLEOTIDE SEQUENCE</scope>
    <source>
        <tissue evidence="1">Shoot tissue taken approximately 20 cm above the soil surface</tissue>
    </source>
</reference>
<organism evidence="1">
    <name type="scientific">Arundo donax</name>
    <name type="common">Giant reed</name>
    <name type="synonym">Donax arundinaceus</name>
    <dbReference type="NCBI Taxonomy" id="35708"/>
    <lineage>
        <taxon>Eukaryota</taxon>
        <taxon>Viridiplantae</taxon>
        <taxon>Streptophyta</taxon>
        <taxon>Embryophyta</taxon>
        <taxon>Tracheophyta</taxon>
        <taxon>Spermatophyta</taxon>
        <taxon>Magnoliopsida</taxon>
        <taxon>Liliopsida</taxon>
        <taxon>Poales</taxon>
        <taxon>Poaceae</taxon>
        <taxon>PACMAD clade</taxon>
        <taxon>Arundinoideae</taxon>
        <taxon>Arundineae</taxon>
        <taxon>Arundo</taxon>
    </lineage>
</organism>
<dbReference type="EMBL" id="GBRH01250771">
    <property type="protein sequence ID" value="JAD47124.1"/>
    <property type="molecule type" value="Transcribed_RNA"/>
</dbReference>
<protein>
    <submittedName>
        <fullName evidence="1">Uncharacterized protein</fullName>
    </submittedName>
</protein>
<name>A0A0A9A658_ARUDO</name>
<accession>A0A0A9A658</accession>